<feature type="transmembrane region" description="Helical" evidence="8">
    <location>
        <begin position="156"/>
        <end position="179"/>
    </location>
</feature>
<keyword evidence="11" id="KW-1185">Reference proteome</keyword>
<evidence type="ECO:0000313" key="10">
    <source>
        <dbReference type="EMBL" id="QEL65769.1"/>
    </source>
</evidence>
<evidence type="ECO:0000259" key="9">
    <source>
        <dbReference type="Pfam" id="PF13231"/>
    </source>
</evidence>
<keyword evidence="2" id="KW-1003">Cell membrane</keyword>
<keyword evidence="3" id="KW-0328">Glycosyltransferase</keyword>
<dbReference type="GO" id="GO:0005886">
    <property type="term" value="C:plasma membrane"/>
    <property type="evidence" value="ECO:0007669"/>
    <property type="project" value="UniProtKB-SubCell"/>
</dbReference>
<feature type="domain" description="Glycosyltransferase RgtA/B/C/D-like" evidence="9">
    <location>
        <begin position="56"/>
        <end position="196"/>
    </location>
</feature>
<feature type="transmembrane region" description="Helical" evidence="8">
    <location>
        <begin position="241"/>
        <end position="259"/>
    </location>
</feature>
<dbReference type="PANTHER" id="PTHR33908:SF11">
    <property type="entry name" value="MEMBRANE PROTEIN"/>
    <property type="match status" value="1"/>
</dbReference>
<feature type="transmembrane region" description="Helical" evidence="8">
    <location>
        <begin position="109"/>
        <end position="136"/>
    </location>
</feature>
<dbReference type="Proteomes" id="UP000323671">
    <property type="component" value="Chromosome"/>
</dbReference>
<keyword evidence="7 8" id="KW-0472">Membrane</keyword>
<keyword evidence="4" id="KW-0808">Transferase</keyword>
<dbReference type="KEGG" id="otr:OTERR_22930"/>
<dbReference type="GO" id="GO:0016763">
    <property type="term" value="F:pentosyltransferase activity"/>
    <property type="evidence" value="ECO:0007669"/>
    <property type="project" value="TreeGrafter"/>
</dbReference>
<dbReference type="InterPro" id="IPR050297">
    <property type="entry name" value="LipidA_mod_glycosyltrf_83"/>
</dbReference>
<feature type="transmembrane region" description="Helical" evidence="8">
    <location>
        <begin position="12"/>
        <end position="32"/>
    </location>
</feature>
<reference evidence="10 11" key="1">
    <citation type="submission" date="2017-07" db="EMBL/GenBank/DDBJ databases">
        <title>Complete genome sequence of Oryzomicrobium terrae TPP412.</title>
        <authorList>
            <person name="Chiu L.-W."/>
            <person name="Lo K.-J."/>
            <person name="Tsai Y.-M."/>
            <person name="Lin S.-S."/>
            <person name="Kuo C.-H."/>
            <person name="Liu C.-T."/>
        </authorList>
    </citation>
    <scope>NUCLEOTIDE SEQUENCE [LARGE SCALE GENOMIC DNA]</scope>
    <source>
        <strain evidence="10 11">TPP412</strain>
    </source>
</reference>
<feature type="transmembrane region" description="Helical" evidence="8">
    <location>
        <begin position="301"/>
        <end position="319"/>
    </location>
</feature>
<evidence type="ECO:0000256" key="6">
    <source>
        <dbReference type="ARBA" id="ARBA00022989"/>
    </source>
</evidence>
<name>A0A5C1EB13_9RHOO</name>
<sequence length="512" mass="57871">MTTPFRTANPLAYPAVWLGLAVVFAFRAFLAWKLPITGDEAYFYWWGVQPDWGFYDHPPMVGWWIALLLKLSHAEWVIRLPAILLPLPVAACAWHLARPAGEERAGYAALFSLLLPASVVNVLITTDIPLIFWSVLSVTAYVTGLRRQCLASHAAAGLFLALAFLSKYFAVLLGVAYVIHTVAVRRDEKRWGGLFLLVLFALPGPILNIWYNQGHGWANVMFNAFNRHEGNNSGISWQHPVTYGVTLLYVLTPFLVAFLWRDTRAVLEVGRRDPGVRALYWLALIPFALFGLMSVGKTIGLHWLLSFAPLLAVAAACGLPDGRLPRLSRWLAGFALVHVVLLTAVVEAPISWWKSTKWYDGVVLTVKSQELLAELKPYEADYVFASDGYSNAVTLGYDAQRYFIVFGPGSSHARHDDIYTDFRPLDGKNILTVRKSEPNLDDYRPYFRRVDVKSVTIEGVTFYLVLGQGFRYEPYRDTVLRQIKDRWYRVPGYLPMSACYFADKYFPGETCR</sequence>
<dbReference type="AlphaFoldDB" id="A0A5C1EB13"/>
<organism evidence="10 11">
    <name type="scientific">Oryzomicrobium terrae</name>
    <dbReference type="NCBI Taxonomy" id="1735038"/>
    <lineage>
        <taxon>Bacteria</taxon>
        <taxon>Pseudomonadati</taxon>
        <taxon>Pseudomonadota</taxon>
        <taxon>Betaproteobacteria</taxon>
        <taxon>Rhodocyclales</taxon>
        <taxon>Rhodocyclaceae</taxon>
        <taxon>Oryzomicrobium</taxon>
    </lineage>
</organism>
<evidence type="ECO:0000256" key="3">
    <source>
        <dbReference type="ARBA" id="ARBA00022676"/>
    </source>
</evidence>
<comment type="subcellular location">
    <subcellularLocation>
        <location evidence="1">Cell membrane</location>
        <topology evidence="1">Multi-pass membrane protein</topology>
    </subcellularLocation>
</comment>
<feature type="transmembrane region" description="Helical" evidence="8">
    <location>
        <begin position="279"/>
        <end position="295"/>
    </location>
</feature>
<evidence type="ECO:0000256" key="2">
    <source>
        <dbReference type="ARBA" id="ARBA00022475"/>
    </source>
</evidence>
<dbReference type="GO" id="GO:0009103">
    <property type="term" value="P:lipopolysaccharide biosynthetic process"/>
    <property type="evidence" value="ECO:0007669"/>
    <property type="project" value="UniProtKB-ARBA"/>
</dbReference>
<dbReference type="InterPro" id="IPR038731">
    <property type="entry name" value="RgtA/B/C-like"/>
</dbReference>
<proteinExistence type="predicted"/>
<accession>A0A5C1EB13</accession>
<evidence type="ECO:0000256" key="1">
    <source>
        <dbReference type="ARBA" id="ARBA00004651"/>
    </source>
</evidence>
<feature type="transmembrane region" description="Helical" evidence="8">
    <location>
        <begin position="331"/>
        <end position="353"/>
    </location>
</feature>
<protein>
    <recommendedName>
        <fullName evidence="9">Glycosyltransferase RgtA/B/C/D-like domain-containing protein</fullName>
    </recommendedName>
</protein>
<keyword evidence="5 8" id="KW-0812">Transmembrane</keyword>
<evidence type="ECO:0000313" key="11">
    <source>
        <dbReference type="Proteomes" id="UP000323671"/>
    </source>
</evidence>
<dbReference type="RefSeq" id="WP_149425866.1">
    <property type="nucleotide sequence ID" value="NZ_CP022579.1"/>
</dbReference>
<gene>
    <name evidence="10" type="ORF">OTERR_22930</name>
</gene>
<dbReference type="PANTHER" id="PTHR33908">
    <property type="entry name" value="MANNOSYLTRANSFERASE YKCB-RELATED"/>
    <property type="match status" value="1"/>
</dbReference>
<evidence type="ECO:0000256" key="7">
    <source>
        <dbReference type="ARBA" id="ARBA00023136"/>
    </source>
</evidence>
<evidence type="ECO:0000256" key="4">
    <source>
        <dbReference type="ARBA" id="ARBA00022679"/>
    </source>
</evidence>
<dbReference type="EMBL" id="CP022579">
    <property type="protein sequence ID" value="QEL65769.1"/>
    <property type="molecule type" value="Genomic_DNA"/>
</dbReference>
<keyword evidence="6 8" id="KW-1133">Transmembrane helix</keyword>
<feature type="transmembrane region" description="Helical" evidence="8">
    <location>
        <begin position="76"/>
        <end position="97"/>
    </location>
</feature>
<dbReference type="Pfam" id="PF13231">
    <property type="entry name" value="PMT_2"/>
    <property type="match status" value="1"/>
</dbReference>
<feature type="transmembrane region" description="Helical" evidence="8">
    <location>
        <begin position="191"/>
        <end position="211"/>
    </location>
</feature>
<evidence type="ECO:0000256" key="8">
    <source>
        <dbReference type="SAM" id="Phobius"/>
    </source>
</evidence>
<evidence type="ECO:0000256" key="5">
    <source>
        <dbReference type="ARBA" id="ARBA00022692"/>
    </source>
</evidence>